<dbReference type="Proteomes" id="UP000181860">
    <property type="component" value="Unassembled WGS sequence"/>
</dbReference>
<gene>
    <name evidence="2" type="ORF">SAMN02983011_01196</name>
</gene>
<proteinExistence type="predicted"/>
<evidence type="ECO:0000313" key="3">
    <source>
        <dbReference type="Proteomes" id="UP000181860"/>
    </source>
</evidence>
<dbReference type="RefSeq" id="WP_025084188.1">
    <property type="nucleotide sequence ID" value="NZ_CP061341.1"/>
</dbReference>
<protein>
    <recommendedName>
        <fullName evidence="4">DUF4829 domain-containing protein</fullName>
    </recommendedName>
</protein>
<evidence type="ECO:0008006" key="4">
    <source>
        <dbReference type="Google" id="ProtNLM"/>
    </source>
</evidence>
<evidence type="ECO:0000313" key="2">
    <source>
        <dbReference type="EMBL" id="SDA53708.1"/>
    </source>
</evidence>
<keyword evidence="1" id="KW-0472">Membrane</keyword>
<evidence type="ECO:0000256" key="1">
    <source>
        <dbReference type="SAM" id="Phobius"/>
    </source>
</evidence>
<organism evidence="2 3">
    <name type="scientific">Lactobacillus kefiranofaciens</name>
    <dbReference type="NCBI Taxonomy" id="267818"/>
    <lineage>
        <taxon>Bacteria</taxon>
        <taxon>Bacillati</taxon>
        <taxon>Bacillota</taxon>
        <taxon>Bacilli</taxon>
        <taxon>Lactobacillales</taxon>
        <taxon>Lactobacillaceae</taxon>
        <taxon>Lactobacillus</taxon>
    </lineage>
</organism>
<reference evidence="2 3" key="1">
    <citation type="submission" date="2016-10" db="EMBL/GenBank/DDBJ databases">
        <authorList>
            <person name="Varghese N."/>
            <person name="Submissions S."/>
        </authorList>
    </citation>
    <scope>NUCLEOTIDE SEQUENCE [LARGE SCALE GENOMIC DNA]</scope>
    <source>
        <strain evidence="2 3">ATCC 43761</strain>
    </source>
</reference>
<sequence>MKSKHKIALTIILIFLTPFILLCLLNSGYELYVNHQENIAYAKMQKAVDKYGYNAINLEPVKAQVKFFHIYKFKSSFSNQKTLNKNRQLFTKAGHKIGKHDDLETPYKYSISAIKSNWKWKVYIREIPFGKEKSYLID</sequence>
<accession>A0ABY0MBJ3</accession>
<comment type="caution">
    <text evidence="2">The sequence shown here is derived from an EMBL/GenBank/DDBJ whole genome shotgun (WGS) entry which is preliminary data.</text>
</comment>
<keyword evidence="1" id="KW-0812">Transmembrane</keyword>
<dbReference type="GeneID" id="72687850"/>
<dbReference type="EMBL" id="FMXC01000011">
    <property type="protein sequence ID" value="SDA53708.1"/>
    <property type="molecule type" value="Genomic_DNA"/>
</dbReference>
<name>A0ABY0MBJ3_9LACO</name>
<keyword evidence="1" id="KW-1133">Transmembrane helix</keyword>
<keyword evidence="3" id="KW-1185">Reference proteome</keyword>
<feature type="transmembrane region" description="Helical" evidence="1">
    <location>
        <begin position="7"/>
        <end position="29"/>
    </location>
</feature>